<reference evidence="3" key="1">
    <citation type="journal article" date="2019" name="Int. J. Syst. Evol. Microbiol.">
        <title>The Global Catalogue of Microorganisms (GCM) 10K type strain sequencing project: providing services to taxonomists for standard genome sequencing and annotation.</title>
        <authorList>
            <consortium name="The Broad Institute Genomics Platform"/>
            <consortium name="The Broad Institute Genome Sequencing Center for Infectious Disease"/>
            <person name="Wu L."/>
            <person name="Ma J."/>
        </authorList>
    </citation>
    <scope>NUCLEOTIDE SEQUENCE [LARGE SCALE GENOMIC DNA]</scope>
    <source>
        <strain evidence="3">CCUG 60898</strain>
    </source>
</reference>
<organism evidence="2 3">
    <name type="scientific">Salinimicrobium gaetbulicola</name>
    <dbReference type="NCBI Taxonomy" id="999702"/>
    <lineage>
        <taxon>Bacteria</taxon>
        <taxon>Pseudomonadati</taxon>
        <taxon>Bacteroidota</taxon>
        <taxon>Flavobacteriia</taxon>
        <taxon>Flavobacteriales</taxon>
        <taxon>Flavobacteriaceae</taxon>
        <taxon>Salinimicrobium</taxon>
    </lineage>
</organism>
<evidence type="ECO:0000313" key="2">
    <source>
        <dbReference type="EMBL" id="MFD0975414.1"/>
    </source>
</evidence>
<sequence>MDTALNSNKSQSKTMKKLTPLKVFSVLYIFACVGYIIFNWETLTQAEGWGMVYMIGLLSAGFIGLLIDLVLIKLIKLNWIFYFAEILLIFFFSIELWIELT</sequence>
<evidence type="ECO:0000313" key="3">
    <source>
        <dbReference type="Proteomes" id="UP001597100"/>
    </source>
</evidence>
<dbReference type="RefSeq" id="WP_380736431.1">
    <property type="nucleotide sequence ID" value="NZ_JBHTJP010000018.1"/>
</dbReference>
<keyword evidence="3" id="KW-1185">Reference proteome</keyword>
<keyword evidence="1" id="KW-0472">Membrane</keyword>
<gene>
    <name evidence="2" type="ORF">ACFQ1G_01300</name>
</gene>
<feature type="transmembrane region" description="Helical" evidence="1">
    <location>
        <begin position="21"/>
        <end position="38"/>
    </location>
</feature>
<accession>A0ABW3IC52</accession>
<keyword evidence="1" id="KW-1133">Transmembrane helix</keyword>
<dbReference type="EMBL" id="JBHTJP010000018">
    <property type="protein sequence ID" value="MFD0975414.1"/>
    <property type="molecule type" value="Genomic_DNA"/>
</dbReference>
<evidence type="ECO:0000256" key="1">
    <source>
        <dbReference type="SAM" id="Phobius"/>
    </source>
</evidence>
<protein>
    <submittedName>
        <fullName evidence="2">Uncharacterized protein</fullName>
    </submittedName>
</protein>
<comment type="caution">
    <text evidence="2">The sequence shown here is derived from an EMBL/GenBank/DDBJ whole genome shotgun (WGS) entry which is preliminary data.</text>
</comment>
<name>A0ABW3IC52_9FLAO</name>
<proteinExistence type="predicted"/>
<feature type="transmembrane region" description="Helical" evidence="1">
    <location>
        <begin position="79"/>
        <end position="98"/>
    </location>
</feature>
<keyword evidence="1" id="KW-0812">Transmembrane</keyword>
<feature type="transmembrane region" description="Helical" evidence="1">
    <location>
        <begin position="50"/>
        <end position="72"/>
    </location>
</feature>
<dbReference type="Proteomes" id="UP001597100">
    <property type="component" value="Unassembled WGS sequence"/>
</dbReference>